<keyword evidence="2" id="KW-1185">Reference proteome</keyword>
<gene>
    <name evidence="1" type="ORF">OUZ56_033277</name>
</gene>
<dbReference type="Proteomes" id="UP001234178">
    <property type="component" value="Unassembled WGS sequence"/>
</dbReference>
<comment type="caution">
    <text evidence="1">The sequence shown here is derived from an EMBL/GenBank/DDBJ whole genome shotgun (WGS) entry which is preliminary data.</text>
</comment>
<name>A0ABR0BAI0_9CRUS</name>
<accession>A0ABR0BAI0</accession>
<evidence type="ECO:0000313" key="1">
    <source>
        <dbReference type="EMBL" id="KAK4045590.1"/>
    </source>
</evidence>
<reference evidence="1 2" key="1">
    <citation type="journal article" date="2023" name="Nucleic Acids Res.">
        <title>The hologenome of Daphnia magna reveals possible DNA methylation and microbiome-mediated evolution of the host genome.</title>
        <authorList>
            <person name="Chaturvedi A."/>
            <person name="Li X."/>
            <person name="Dhandapani V."/>
            <person name="Marshall H."/>
            <person name="Kissane S."/>
            <person name="Cuenca-Cambronero M."/>
            <person name="Asole G."/>
            <person name="Calvet F."/>
            <person name="Ruiz-Romero M."/>
            <person name="Marangio P."/>
            <person name="Guigo R."/>
            <person name="Rago D."/>
            <person name="Mirbahai L."/>
            <person name="Eastwood N."/>
            <person name="Colbourne J.K."/>
            <person name="Zhou J."/>
            <person name="Mallon E."/>
            <person name="Orsini L."/>
        </authorList>
    </citation>
    <scope>NUCLEOTIDE SEQUENCE [LARGE SCALE GENOMIC DNA]</scope>
    <source>
        <strain evidence="1">LRV0_1</strain>
    </source>
</reference>
<evidence type="ECO:0000313" key="2">
    <source>
        <dbReference type="Proteomes" id="UP001234178"/>
    </source>
</evidence>
<protein>
    <submittedName>
        <fullName evidence="1">Uncharacterized protein</fullName>
    </submittedName>
</protein>
<proteinExistence type="predicted"/>
<dbReference type="EMBL" id="JAOYFB010000046">
    <property type="protein sequence ID" value="KAK4045590.1"/>
    <property type="molecule type" value="Genomic_DNA"/>
</dbReference>
<organism evidence="1 2">
    <name type="scientific">Daphnia magna</name>
    <dbReference type="NCBI Taxonomy" id="35525"/>
    <lineage>
        <taxon>Eukaryota</taxon>
        <taxon>Metazoa</taxon>
        <taxon>Ecdysozoa</taxon>
        <taxon>Arthropoda</taxon>
        <taxon>Crustacea</taxon>
        <taxon>Branchiopoda</taxon>
        <taxon>Diplostraca</taxon>
        <taxon>Cladocera</taxon>
        <taxon>Anomopoda</taxon>
        <taxon>Daphniidae</taxon>
        <taxon>Daphnia</taxon>
    </lineage>
</organism>
<sequence>MIQSSSAVVYSASKKNYIECVMSEEQLVENATIQLFDPCQYSTTLPKEAKDRYISKLADLGEFYGNRYV</sequence>